<dbReference type="InterPro" id="IPR027267">
    <property type="entry name" value="AH/BAR_dom_sf"/>
</dbReference>
<dbReference type="GO" id="GO:0031901">
    <property type="term" value="C:early endosome membrane"/>
    <property type="evidence" value="ECO:0007669"/>
    <property type="project" value="UniProtKB-SubCell"/>
</dbReference>
<keyword evidence="8" id="KW-0968">Cytoplasmic vesicle</keyword>
<dbReference type="InterPro" id="IPR011993">
    <property type="entry name" value="PH-like_dom_sf"/>
</dbReference>
<dbReference type="GO" id="GO:0023052">
    <property type="term" value="P:signaling"/>
    <property type="evidence" value="ECO:0007669"/>
    <property type="project" value="TreeGrafter"/>
</dbReference>
<dbReference type="PANTHER" id="PTHR46415">
    <property type="entry name" value="ADAPTOR PROTEIN, PHOSPHOTYROSINE INTERACTION, PH DOMAIN AND LEUCINE ZIPPER-CONTAINING 2"/>
    <property type="match status" value="1"/>
</dbReference>
<evidence type="ECO:0000313" key="11">
    <source>
        <dbReference type="EMBL" id="KFD60563.1"/>
    </source>
</evidence>
<evidence type="ECO:0000259" key="10">
    <source>
        <dbReference type="PROSITE" id="PS50003"/>
    </source>
</evidence>
<evidence type="ECO:0000259" key="9">
    <source>
        <dbReference type="PROSITE" id="PS01179"/>
    </source>
</evidence>
<evidence type="ECO:0000256" key="1">
    <source>
        <dbReference type="ARBA" id="ARBA00004123"/>
    </source>
</evidence>
<keyword evidence="5" id="KW-0539">Nucleus</keyword>
<comment type="subcellular location">
    <subcellularLocation>
        <location evidence="4">Cell projection</location>
        <location evidence="4">Ruffle</location>
    </subcellularLocation>
    <subcellularLocation>
        <location evidence="3">Cytoplasmic vesicle</location>
        <location evidence="3">Phagosome</location>
    </subcellularLocation>
    <subcellularLocation>
        <location evidence="2">Early endosome membrane</location>
        <topology evidence="2">Peripheral membrane protein</topology>
    </subcellularLocation>
    <subcellularLocation>
        <location evidence="1">Nucleus</location>
    </subcellularLocation>
</comment>
<evidence type="ECO:0000256" key="8">
    <source>
        <dbReference type="ARBA" id="ARBA00023329"/>
    </source>
</evidence>
<dbReference type="Pfam" id="PF00640">
    <property type="entry name" value="PID"/>
    <property type="match status" value="1"/>
</dbReference>
<dbReference type="InterPro" id="IPR004148">
    <property type="entry name" value="BAR_dom"/>
</dbReference>
<dbReference type="PROSITE" id="PS01179">
    <property type="entry name" value="PID"/>
    <property type="match status" value="1"/>
</dbReference>
<dbReference type="PANTHER" id="PTHR46415:SF2">
    <property type="entry name" value="BETA, PUTATIVE-RELATED"/>
    <property type="match status" value="1"/>
</dbReference>
<accession>A0A085MTL7</accession>
<dbReference type="Pfam" id="PF00169">
    <property type="entry name" value="PH"/>
    <property type="match status" value="1"/>
</dbReference>
<dbReference type="Gene3D" id="1.20.1270.60">
    <property type="entry name" value="Arfaptin homology (AH) domain/BAR domain"/>
    <property type="match status" value="1"/>
</dbReference>
<dbReference type="InterPro" id="IPR006020">
    <property type="entry name" value="PTB/PI_dom"/>
</dbReference>
<dbReference type="AlphaFoldDB" id="A0A085MTL7"/>
<organism evidence="11">
    <name type="scientific">Trichuris suis</name>
    <name type="common">pig whipworm</name>
    <dbReference type="NCBI Taxonomy" id="68888"/>
    <lineage>
        <taxon>Eukaryota</taxon>
        <taxon>Metazoa</taxon>
        <taxon>Ecdysozoa</taxon>
        <taxon>Nematoda</taxon>
        <taxon>Enoplea</taxon>
        <taxon>Dorylaimia</taxon>
        <taxon>Trichinellida</taxon>
        <taxon>Trichuridae</taxon>
        <taxon>Trichuris</taxon>
    </lineage>
</organism>
<dbReference type="EMBL" id="KL367661">
    <property type="protein sequence ID" value="KFD60563.1"/>
    <property type="molecule type" value="Genomic_DNA"/>
</dbReference>
<name>A0A085MTL7_9BILA</name>
<protein>
    <recommendedName>
        <fullName evidence="12">PH domain protein</fullName>
    </recommendedName>
</protein>
<reference evidence="11" key="1">
    <citation type="journal article" date="2014" name="Nat. Genet.">
        <title>Genome and transcriptome of the porcine whipworm Trichuris suis.</title>
        <authorList>
            <person name="Jex A.R."/>
            <person name="Nejsum P."/>
            <person name="Schwarz E.M."/>
            <person name="Hu L."/>
            <person name="Young N.D."/>
            <person name="Hall R.S."/>
            <person name="Korhonen P.K."/>
            <person name="Liao S."/>
            <person name="Thamsborg S."/>
            <person name="Xia J."/>
            <person name="Xu P."/>
            <person name="Wang S."/>
            <person name="Scheerlinck J.P."/>
            <person name="Hofmann A."/>
            <person name="Sternberg P.W."/>
            <person name="Wang J."/>
            <person name="Gasser R.B."/>
        </authorList>
    </citation>
    <scope>NUCLEOTIDE SEQUENCE [LARGE SCALE GENOMIC DNA]</scope>
    <source>
        <strain evidence="11">DCEP-RM93F</strain>
    </source>
</reference>
<dbReference type="InterPro" id="IPR001849">
    <property type="entry name" value="PH_domain"/>
</dbReference>
<evidence type="ECO:0008006" key="12">
    <source>
        <dbReference type="Google" id="ProtNLM"/>
    </source>
</evidence>
<evidence type="ECO:0000256" key="7">
    <source>
        <dbReference type="ARBA" id="ARBA00023306"/>
    </source>
</evidence>
<keyword evidence="6" id="KW-0966">Cell projection</keyword>
<proteinExistence type="predicted"/>
<evidence type="ECO:0000256" key="6">
    <source>
        <dbReference type="ARBA" id="ARBA00023273"/>
    </source>
</evidence>
<dbReference type="Proteomes" id="UP000030758">
    <property type="component" value="Unassembled WGS sequence"/>
</dbReference>
<dbReference type="PROSITE" id="PS50003">
    <property type="entry name" value="PH_DOMAIN"/>
    <property type="match status" value="1"/>
</dbReference>
<dbReference type="SMART" id="SM00233">
    <property type="entry name" value="PH"/>
    <property type="match status" value="1"/>
</dbReference>
<feature type="domain" description="PID" evidence="9">
    <location>
        <begin position="457"/>
        <end position="589"/>
    </location>
</feature>
<dbReference type="Pfam" id="PF16746">
    <property type="entry name" value="BAR_3"/>
    <property type="match status" value="1"/>
</dbReference>
<dbReference type="InterPro" id="IPR047181">
    <property type="entry name" value="DP13A/B"/>
</dbReference>
<feature type="domain" description="PH" evidence="10">
    <location>
        <begin position="280"/>
        <end position="383"/>
    </location>
</feature>
<sequence length="591" mass="67517">MVIPSLNLDDALENSPQTQCLLKVFEKDTKLLIDFTHQLQSHLDLLVSAQADVAASMEQLSAFLGGYSNIHFPLTWNNDEFPALITKFQGTVAELGSWMALMVQQLQNCVLYPISKFVSRLGELQTCKESYYAAYHELNSSLMRVARLSRKEPAKKIEEGNAEYGVSRRRFHHVGLRYFVLMNSIQYQRRIALVEPLLSILYAYRTLFRMGDQALSHDEELDDFFTRVQEQIQSFHVEQQADSQASHEYLKTLEEVTRLQSDMYHSVDFPSLESSFDERLRHKQGYLFLKSKCSLISRWDQMYFHTENGNLMCQGKDDMHLQIASRVLFELDRTVRAREAVNEDRRNCFIVLLGNDGKRQFVFQTLSEKECKEWISVINNVASAGLGASCAAVNDLSEPVPEIKCRDLSKSVEVDVLSAPIQFDMFGLSDTDTSESFTVNGKSSKQESIDVEIFARFSVKFLGSIVVGSDRKEKVAVEAIRQVTRARMQYNIIRAVDIGLIILKAPPELRLLDQDYSAIKAVYRLEDVAYWTAHQNNERMFAIIIKQKGERAEKLNSFTCHVLESTGIETAEEICSILGQSMKFVLENRSS</sequence>
<gene>
    <name evidence="11" type="ORF">M514_08407</name>
</gene>
<dbReference type="SUPFAM" id="SSF50729">
    <property type="entry name" value="PH domain-like"/>
    <property type="match status" value="2"/>
</dbReference>
<evidence type="ECO:0000256" key="5">
    <source>
        <dbReference type="ARBA" id="ARBA00023242"/>
    </source>
</evidence>
<dbReference type="Gene3D" id="2.30.29.30">
    <property type="entry name" value="Pleckstrin-homology domain (PH domain)/Phosphotyrosine-binding domain (PTB)"/>
    <property type="match status" value="2"/>
</dbReference>
<dbReference type="SUPFAM" id="SSF103657">
    <property type="entry name" value="BAR/IMD domain-like"/>
    <property type="match status" value="1"/>
</dbReference>
<dbReference type="GO" id="GO:0001726">
    <property type="term" value="C:ruffle"/>
    <property type="evidence" value="ECO:0007669"/>
    <property type="project" value="UniProtKB-SubCell"/>
</dbReference>
<dbReference type="GO" id="GO:0005634">
    <property type="term" value="C:nucleus"/>
    <property type="evidence" value="ECO:0007669"/>
    <property type="project" value="UniProtKB-SubCell"/>
</dbReference>
<evidence type="ECO:0000256" key="4">
    <source>
        <dbReference type="ARBA" id="ARBA00004466"/>
    </source>
</evidence>
<dbReference type="GO" id="GO:0045335">
    <property type="term" value="C:phagocytic vesicle"/>
    <property type="evidence" value="ECO:0007669"/>
    <property type="project" value="UniProtKB-SubCell"/>
</dbReference>
<evidence type="ECO:0000256" key="2">
    <source>
        <dbReference type="ARBA" id="ARBA00004220"/>
    </source>
</evidence>
<keyword evidence="7" id="KW-0131">Cell cycle</keyword>
<evidence type="ECO:0000256" key="3">
    <source>
        <dbReference type="ARBA" id="ARBA00004262"/>
    </source>
</evidence>
<dbReference type="SMART" id="SM00462">
    <property type="entry name" value="PTB"/>
    <property type="match status" value="1"/>
</dbReference>